<comment type="caution">
    <text evidence="2">The sequence shown here is derived from an EMBL/GenBank/DDBJ whole genome shotgun (WGS) entry which is preliminary data.</text>
</comment>
<dbReference type="EMBL" id="JAJJMO010000001">
    <property type="protein sequence ID" value="MCC9071103.1"/>
    <property type="molecule type" value="Genomic_DNA"/>
</dbReference>
<feature type="transmembrane region" description="Helical" evidence="1">
    <location>
        <begin position="34"/>
        <end position="63"/>
    </location>
</feature>
<feature type="transmembrane region" description="Helical" evidence="1">
    <location>
        <begin position="159"/>
        <end position="183"/>
    </location>
</feature>
<dbReference type="Proteomes" id="UP001430919">
    <property type="component" value="Unassembled WGS sequence"/>
</dbReference>
<evidence type="ECO:0000256" key="1">
    <source>
        <dbReference type="SAM" id="Phobius"/>
    </source>
</evidence>
<feature type="transmembrane region" description="Helical" evidence="1">
    <location>
        <begin position="203"/>
        <end position="235"/>
    </location>
</feature>
<evidence type="ECO:0000313" key="2">
    <source>
        <dbReference type="EMBL" id="MCC9071103.1"/>
    </source>
</evidence>
<keyword evidence="3" id="KW-1185">Reference proteome</keyword>
<sequence length="265" mass="29301">MNLTQQRIEEIKKIGYELDFSNVFNHAFENYKKIALYAGSFIIIFYFLLGVFGSGLVISIFGIENFTRESLENVQNIKLSGQPLVIYMASILLLALIIAPFTAGFLKMANCADKGEEFKVSTIFYYYRLPYLTNISVATLLISIVNIPVSVITQNLNLSFLGTVISLLISLFTYLTIPLIIFGNFNAVDAIKTSLMIVSKQPLMLTGLLIVSALGAMVGFIGCCIGVIFTIPFIYSMTYAIYSSIIGTDALEEIEESNSGPKTFL</sequence>
<feature type="transmembrane region" description="Helical" evidence="1">
    <location>
        <begin position="84"/>
        <end position="105"/>
    </location>
</feature>
<proteinExistence type="predicted"/>
<gene>
    <name evidence="2" type="ORF">LNQ49_05770</name>
</gene>
<keyword evidence="1" id="KW-0472">Membrane</keyword>
<dbReference type="RefSeq" id="WP_229987731.1">
    <property type="nucleotide sequence ID" value="NZ_JAJJMO010000001.1"/>
</dbReference>
<evidence type="ECO:0008006" key="4">
    <source>
        <dbReference type="Google" id="ProtNLM"/>
    </source>
</evidence>
<accession>A0ABS8MQS4</accession>
<reference evidence="2" key="1">
    <citation type="submission" date="2021-11" db="EMBL/GenBank/DDBJ databases">
        <title>Description of novel Flavobacterium species.</title>
        <authorList>
            <person name="Saticioglu I.B."/>
            <person name="Ay H."/>
            <person name="Altun S."/>
            <person name="Duman M."/>
        </authorList>
    </citation>
    <scope>NUCLEOTIDE SEQUENCE</scope>
    <source>
        <strain evidence="2">F-65</strain>
    </source>
</reference>
<keyword evidence="1" id="KW-0812">Transmembrane</keyword>
<name>A0ABS8MQS4_9FLAO</name>
<organism evidence="2 3">
    <name type="scientific">Flavobacterium pisciphilum</name>
    <dbReference type="NCBI Taxonomy" id="2893755"/>
    <lineage>
        <taxon>Bacteria</taxon>
        <taxon>Pseudomonadati</taxon>
        <taxon>Bacteroidota</taxon>
        <taxon>Flavobacteriia</taxon>
        <taxon>Flavobacteriales</taxon>
        <taxon>Flavobacteriaceae</taxon>
        <taxon>Flavobacterium</taxon>
    </lineage>
</organism>
<feature type="transmembrane region" description="Helical" evidence="1">
    <location>
        <begin position="125"/>
        <end position="147"/>
    </location>
</feature>
<evidence type="ECO:0000313" key="3">
    <source>
        <dbReference type="Proteomes" id="UP001430919"/>
    </source>
</evidence>
<keyword evidence="1" id="KW-1133">Transmembrane helix</keyword>
<protein>
    <recommendedName>
        <fullName evidence="4">Beta-carotene 15,15'-monooxygenase</fullName>
    </recommendedName>
</protein>